<dbReference type="VEuPathDB" id="FungiDB:CPAG_02445"/>
<feature type="compositionally biased region" description="Polar residues" evidence="2">
    <location>
        <begin position="502"/>
        <end position="513"/>
    </location>
</feature>
<keyword evidence="3" id="KW-0812">Transmembrane</keyword>
<protein>
    <recommendedName>
        <fullName evidence="4">EGF-like domain-containing protein</fullName>
    </recommendedName>
</protein>
<feature type="disulfide bond" evidence="1">
    <location>
        <begin position="601"/>
        <end position="610"/>
    </location>
</feature>
<feature type="region of interest" description="Disordered" evidence="2">
    <location>
        <begin position="1"/>
        <end position="374"/>
    </location>
</feature>
<dbReference type="InterPro" id="IPR000742">
    <property type="entry name" value="EGF"/>
</dbReference>
<feature type="compositionally biased region" description="Pro residues" evidence="2">
    <location>
        <begin position="51"/>
        <end position="60"/>
    </location>
</feature>
<reference evidence="6" key="2">
    <citation type="journal article" date="2009" name="Genome Res.">
        <title>Comparative genomic analyses of the human fungal pathogens Coccidioides and their relatives.</title>
        <authorList>
            <person name="Sharpton T.J."/>
            <person name="Stajich J.E."/>
            <person name="Rounsley S.D."/>
            <person name="Gardner M.J."/>
            <person name="Wortman J.R."/>
            <person name="Jordar V.S."/>
            <person name="Maiti R."/>
            <person name="Kodira C.D."/>
            <person name="Neafsey D.E."/>
            <person name="Zeng Q."/>
            <person name="Hung C.-Y."/>
            <person name="McMahan C."/>
            <person name="Muszewska A."/>
            <person name="Grynberg M."/>
            <person name="Mandel M.A."/>
            <person name="Kellner E.M."/>
            <person name="Barker B.M."/>
            <person name="Galgiani J.N."/>
            <person name="Orbach M.J."/>
            <person name="Kirkland T.N."/>
            <person name="Cole G.T."/>
            <person name="Henn M.R."/>
            <person name="Birren B.W."/>
            <person name="Taylor J.W."/>
        </authorList>
    </citation>
    <scope>NUCLEOTIDE SEQUENCE [LARGE SCALE GENOMIC DNA]</scope>
    <source>
        <strain evidence="6">RMSCC 3488</strain>
    </source>
</reference>
<keyword evidence="1" id="KW-1015">Disulfide bond</keyword>
<evidence type="ECO:0000256" key="1">
    <source>
        <dbReference type="PROSITE-ProRule" id="PRU00076"/>
    </source>
</evidence>
<accession>A0A0J6FA44</accession>
<feature type="compositionally biased region" description="Low complexity" evidence="2">
    <location>
        <begin position="133"/>
        <end position="144"/>
    </location>
</feature>
<dbReference type="OrthoDB" id="283575at2759"/>
<name>A0A0J6FA44_COCPO</name>
<dbReference type="PANTHER" id="PTHR17178:SF0">
    <property type="entry name" value="SERGLYCIN"/>
    <property type="match status" value="1"/>
</dbReference>
<feature type="compositionally biased region" description="Polar residues" evidence="2">
    <location>
        <begin position="287"/>
        <end position="299"/>
    </location>
</feature>
<dbReference type="Gene3D" id="2.10.25.10">
    <property type="entry name" value="Laminin"/>
    <property type="match status" value="1"/>
</dbReference>
<reference evidence="5 6" key="1">
    <citation type="submission" date="2007-06" db="EMBL/GenBank/DDBJ databases">
        <title>The Genome Sequence of Coccidioides posadasii RMSCC_3488.</title>
        <authorList>
            <consortium name="Coccidioides Genome Resources Consortium"/>
            <consortium name="The Broad Institute Genome Sequencing Platform"/>
            <person name="Henn M.R."/>
            <person name="Sykes S."/>
            <person name="Young S."/>
            <person name="Jaffe D."/>
            <person name="Berlin A."/>
            <person name="Alvarez P."/>
            <person name="Butler J."/>
            <person name="Gnerre S."/>
            <person name="Grabherr M."/>
            <person name="Mauceli E."/>
            <person name="Brockman W."/>
            <person name="Kodira C."/>
            <person name="Alvarado L."/>
            <person name="Zeng Q."/>
            <person name="Crawford M."/>
            <person name="Antoine C."/>
            <person name="Devon K."/>
            <person name="Galgiani J."/>
            <person name="Orsborn K."/>
            <person name="Lewis M.L."/>
            <person name="Nusbaum C."/>
            <person name="Galagan J."/>
            <person name="Birren B."/>
        </authorList>
    </citation>
    <scope>NUCLEOTIDE SEQUENCE [LARGE SCALE GENOMIC DNA]</scope>
    <source>
        <strain evidence="5 6">RMSCC 3488</strain>
    </source>
</reference>
<feature type="domain" description="EGF-like" evidence="4">
    <location>
        <begin position="574"/>
        <end position="611"/>
    </location>
</feature>
<keyword evidence="1" id="KW-0245">EGF-like domain</keyword>
<feature type="compositionally biased region" description="Polar residues" evidence="2">
    <location>
        <begin position="233"/>
        <end position="244"/>
    </location>
</feature>
<evidence type="ECO:0000256" key="3">
    <source>
        <dbReference type="SAM" id="Phobius"/>
    </source>
</evidence>
<dbReference type="PROSITE" id="PS50026">
    <property type="entry name" value="EGF_3"/>
    <property type="match status" value="1"/>
</dbReference>
<feature type="region of interest" description="Disordered" evidence="2">
    <location>
        <begin position="698"/>
        <end position="753"/>
    </location>
</feature>
<feature type="compositionally biased region" description="Polar residues" evidence="2">
    <location>
        <begin position="208"/>
        <end position="219"/>
    </location>
</feature>
<feature type="transmembrane region" description="Helical" evidence="3">
    <location>
        <begin position="535"/>
        <end position="559"/>
    </location>
</feature>
<dbReference type="EMBL" id="DS268109">
    <property type="protein sequence ID" value="KMM66105.1"/>
    <property type="molecule type" value="Genomic_DNA"/>
</dbReference>
<dbReference type="CDD" id="cd00054">
    <property type="entry name" value="EGF_CA"/>
    <property type="match status" value="1"/>
</dbReference>
<keyword evidence="3" id="KW-1133">Transmembrane helix</keyword>
<evidence type="ECO:0000259" key="4">
    <source>
        <dbReference type="PROSITE" id="PS50026"/>
    </source>
</evidence>
<dbReference type="PROSITE" id="PS00022">
    <property type="entry name" value="EGF_1"/>
    <property type="match status" value="1"/>
</dbReference>
<dbReference type="AlphaFoldDB" id="A0A0J6FA44"/>
<feature type="compositionally biased region" description="Pro residues" evidence="2">
    <location>
        <begin position="111"/>
        <end position="121"/>
    </location>
</feature>
<feature type="compositionally biased region" description="Low complexity" evidence="2">
    <location>
        <begin position="172"/>
        <end position="181"/>
    </location>
</feature>
<comment type="caution">
    <text evidence="1">Lacks conserved residue(s) required for the propagation of feature annotation.</text>
</comment>
<feature type="compositionally biased region" description="Basic and acidic residues" evidence="2">
    <location>
        <begin position="255"/>
        <end position="272"/>
    </location>
</feature>
<feature type="compositionally biased region" description="Basic and acidic residues" evidence="2">
    <location>
        <begin position="832"/>
        <end position="844"/>
    </location>
</feature>
<feature type="region of interest" description="Disordered" evidence="2">
    <location>
        <begin position="482"/>
        <end position="517"/>
    </location>
</feature>
<evidence type="ECO:0000313" key="6">
    <source>
        <dbReference type="Proteomes" id="UP000054567"/>
    </source>
</evidence>
<dbReference type="PROSITE" id="PS01186">
    <property type="entry name" value="EGF_2"/>
    <property type="match status" value="1"/>
</dbReference>
<sequence>MNDTRYEGANHGGKGSVRRAREMVQVGLSANGYSDNGRGRGNPAPHRLPVKRPPPVPAAFPPGEQGNRGPNMAPSQMSQWPLPDNHAGSLEMNRFPDNGPAPYRPGAQRPQRPPRPEPQNVPSPLDASRMRDYNPNIPYNQPPNGLEYQYEDPPRQYVRDFTSVSDQEKSPDTFSDPFSSPELSPDEGYQQRNQYLWPPSSRRGASSFYANNSNISPIQEESVESSPRIPVSYASSKVIPSSWGTAPIEAGSVDSPKRDSFVANDRDGEEGLVRQASVGKRAKPSLRTINKPQSGQNMDNESRRVKSQSGGEGKKNDGATSPRADAAAGMAPNTTDARRNQQRAFGPHNATRFSSDSASSESSFDDLEKLPLPTTRLPTSLSEEELKELQLNHGTRAVPDSGLNRLDLKRPPPLNIDAVRDAEARGSLTSLPDLIRRATKLASNLDRGRTASRLGMLDMLNGSSDLSSGRARNSGSISDILASFPPPGPIGTPTAGSRGSAAFNNRANPNATLPESAPEAPKRAEICCGMSRRTFVFIIFILFLLISSAVIIPVVLIVLPQERDKENSNRPTAAPSACETLHPCLNGGVSIGREGSCGCVCVNGFRGPRCALPGDSSCTSVDINEDYQNATVGDALPRLFEQSEANFSIPLNASKILGLFNEEDLSCTSENALVTFNGANGKRHFVIPDFDASGLGTDDDSLTPHMHHGRNHLPITRRDDQAATPTSSLPLDSQPGGATPESRRTSQAPLPPEVPDFGRIAVLFIFQLTEELRSATGAHDAIQGLLRIARSDPDVALQEPMTWKYGDHSISLNFRDFSIHLGDGTVLGGGQDQDHSESPQKADI</sequence>
<proteinExistence type="predicted"/>
<gene>
    <name evidence="5" type="ORF">CPAG_02445</name>
</gene>
<evidence type="ECO:0000256" key="2">
    <source>
        <dbReference type="SAM" id="MobiDB-lite"/>
    </source>
</evidence>
<dbReference type="PANTHER" id="PTHR17178">
    <property type="entry name" value="SECRETORY GRANULE PROTEOGLYCAN CORE PROTEIN"/>
    <property type="match status" value="1"/>
</dbReference>
<feature type="compositionally biased region" description="Low complexity" evidence="2">
    <location>
        <begin position="100"/>
        <end position="110"/>
    </location>
</feature>
<feature type="region of interest" description="Disordered" evidence="2">
    <location>
        <begin position="825"/>
        <end position="844"/>
    </location>
</feature>
<reference evidence="6" key="3">
    <citation type="journal article" date="2010" name="Genome Res.">
        <title>Population genomic sequencing of Coccidioides fungi reveals recent hybridization and transposon control.</title>
        <authorList>
            <person name="Neafsey D.E."/>
            <person name="Barker B.M."/>
            <person name="Sharpton T.J."/>
            <person name="Stajich J.E."/>
            <person name="Park D.J."/>
            <person name="Whiston E."/>
            <person name="Hung C.-Y."/>
            <person name="McMahan C."/>
            <person name="White J."/>
            <person name="Sykes S."/>
            <person name="Heiman D."/>
            <person name="Young S."/>
            <person name="Zeng Q."/>
            <person name="Abouelleil A."/>
            <person name="Aftuck L."/>
            <person name="Bessette D."/>
            <person name="Brown A."/>
            <person name="FitzGerald M."/>
            <person name="Lui A."/>
            <person name="Macdonald J.P."/>
            <person name="Priest M."/>
            <person name="Orbach M.J."/>
            <person name="Galgiani J.N."/>
            <person name="Kirkland T.N."/>
            <person name="Cole G.T."/>
            <person name="Birren B.W."/>
            <person name="Henn M.R."/>
            <person name="Taylor J.W."/>
            <person name="Rounsley S.D."/>
        </authorList>
    </citation>
    <scope>NUCLEOTIDE SEQUENCE [LARGE SCALE GENOMIC DNA]</scope>
    <source>
        <strain evidence="6">RMSCC 3488</strain>
    </source>
</reference>
<evidence type="ECO:0000313" key="5">
    <source>
        <dbReference type="EMBL" id="KMM66105.1"/>
    </source>
</evidence>
<organism evidence="5 6">
    <name type="scientific">Coccidioides posadasii RMSCC 3488</name>
    <dbReference type="NCBI Taxonomy" id="454284"/>
    <lineage>
        <taxon>Eukaryota</taxon>
        <taxon>Fungi</taxon>
        <taxon>Dikarya</taxon>
        <taxon>Ascomycota</taxon>
        <taxon>Pezizomycotina</taxon>
        <taxon>Eurotiomycetes</taxon>
        <taxon>Eurotiomycetidae</taxon>
        <taxon>Onygenales</taxon>
        <taxon>Onygenaceae</taxon>
        <taxon>Coccidioides</taxon>
    </lineage>
</organism>
<dbReference type="Proteomes" id="UP000054567">
    <property type="component" value="Unassembled WGS sequence"/>
</dbReference>
<keyword evidence="3" id="KW-0472">Membrane</keyword>